<dbReference type="PROSITE" id="PS00356">
    <property type="entry name" value="HTH_LACI_1"/>
    <property type="match status" value="1"/>
</dbReference>
<dbReference type="Gene3D" id="1.10.260.40">
    <property type="entry name" value="lambda repressor-like DNA-binding domains"/>
    <property type="match status" value="1"/>
</dbReference>
<dbReference type="OrthoDB" id="9784962at2"/>
<dbReference type="SUPFAM" id="SSF53822">
    <property type="entry name" value="Periplasmic binding protein-like I"/>
    <property type="match status" value="1"/>
</dbReference>
<proteinExistence type="predicted"/>
<dbReference type="EMBL" id="FUYH01000003">
    <property type="protein sequence ID" value="SKA79842.1"/>
    <property type="molecule type" value="Genomic_DNA"/>
</dbReference>
<feature type="domain" description="HTH lacI-type" evidence="5">
    <location>
        <begin position="6"/>
        <end position="60"/>
    </location>
</feature>
<dbReference type="Gene3D" id="3.40.50.2300">
    <property type="match status" value="2"/>
</dbReference>
<keyword evidence="7" id="KW-1185">Reference proteome</keyword>
<evidence type="ECO:0000313" key="6">
    <source>
        <dbReference type="EMBL" id="SKA79842.1"/>
    </source>
</evidence>
<dbReference type="InterPro" id="IPR010982">
    <property type="entry name" value="Lambda_DNA-bd_dom_sf"/>
</dbReference>
<dbReference type="Proteomes" id="UP000190105">
    <property type="component" value="Unassembled WGS sequence"/>
</dbReference>
<dbReference type="PROSITE" id="PS50932">
    <property type="entry name" value="HTH_LACI_2"/>
    <property type="match status" value="1"/>
</dbReference>
<dbReference type="SMART" id="SM00354">
    <property type="entry name" value="HTH_LACI"/>
    <property type="match status" value="1"/>
</dbReference>
<dbReference type="GO" id="GO:0000976">
    <property type="term" value="F:transcription cis-regulatory region binding"/>
    <property type="evidence" value="ECO:0007669"/>
    <property type="project" value="TreeGrafter"/>
</dbReference>
<keyword evidence="3" id="KW-0238">DNA-binding</keyword>
<sequence>MTKENVNIYDIAKEAGVSIATVSRAMNNPEKLRKETKEKIEKAMKKLSYTPNALAQSLVSKSTRTLGVIIANINNPFYGEMVRAIEDRASDKGYTILLGNTDNKFEEEEKYIDIFLKKQVDGIIFAGGRRISEKYNRHLIKVAENIPVVLTNHILQNKNIYCVLSDEAKGTELLMNYLIEKGHREIAYINGYADSYASIIKKENYLKILSKNSIPIVDELIIDSPSDDMRGGYRACEILLERGKFTALFAANDLMAIGAIRCLTARGYNVPSDIAVAGYDDIDLCNYVSPSLTSVTQNISELGSIAVDIMTDVLECKEAGRLIFIEPKLVVRQSA</sequence>
<dbReference type="Pfam" id="PF13377">
    <property type="entry name" value="Peripla_BP_3"/>
    <property type="match status" value="1"/>
</dbReference>
<evidence type="ECO:0000259" key="5">
    <source>
        <dbReference type="PROSITE" id="PS50932"/>
    </source>
</evidence>
<dbReference type="GO" id="GO:0003700">
    <property type="term" value="F:DNA-binding transcription factor activity"/>
    <property type="evidence" value="ECO:0007669"/>
    <property type="project" value="TreeGrafter"/>
</dbReference>
<dbReference type="STRING" id="1147123.SAMN05443428_103131"/>
<reference evidence="7" key="1">
    <citation type="submission" date="2017-02" db="EMBL/GenBank/DDBJ databases">
        <authorList>
            <person name="Varghese N."/>
            <person name="Submissions S."/>
        </authorList>
    </citation>
    <scope>NUCLEOTIDE SEQUENCE [LARGE SCALE GENOMIC DNA]</scope>
    <source>
        <strain evidence="7">USBA 833</strain>
    </source>
</reference>
<dbReference type="Pfam" id="PF00356">
    <property type="entry name" value="LacI"/>
    <property type="match status" value="1"/>
</dbReference>
<name>A0A1T4WR46_9CLOT</name>
<dbReference type="SUPFAM" id="SSF47413">
    <property type="entry name" value="lambda repressor-like DNA-binding domains"/>
    <property type="match status" value="1"/>
</dbReference>
<dbReference type="CDD" id="cd06267">
    <property type="entry name" value="PBP1_LacI_sugar_binding-like"/>
    <property type="match status" value="1"/>
</dbReference>
<evidence type="ECO:0000256" key="4">
    <source>
        <dbReference type="ARBA" id="ARBA00023163"/>
    </source>
</evidence>
<keyword evidence="4" id="KW-0804">Transcription</keyword>
<dbReference type="PRINTS" id="PR00036">
    <property type="entry name" value="HTHLACI"/>
</dbReference>
<dbReference type="PANTHER" id="PTHR30146">
    <property type="entry name" value="LACI-RELATED TRANSCRIPTIONAL REPRESSOR"/>
    <property type="match status" value="1"/>
</dbReference>
<protein>
    <submittedName>
        <fullName evidence="6">Transcriptional regulator, LacI family</fullName>
    </submittedName>
</protein>
<dbReference type="CDD" id="cd01392">
    <property type="entry name" value="HTH_LacI"/>
    <property type="match status" value="1"/>
</dbReference>
<accession>A0A1T4WR46</accession>
<keyword evidence="1" id="KW-0678">Repressor</keyword>
<dbReference type="AlphaFoldDB" id="A0A1T4WR46"/>
<dbReference type="PANTHER" id="PTHR30146:SF148">
    <property type="entry name" value="HTH-TYPE TRANSCRIPTIONAL REPRESSOR PURR-RELATED"/>
    <property type="match status" value="1"/>
</dbReference>
<evidence type="ECO:0000313" key="7">
    <source>
        <dbReference type="Proteomes" id="UP000190105"/>
    </source>
</evidence>
<dbReference type="RefSeq" id="WP_078695589.1">
    <property type="nucleotide sequence ID" value="NZ_FUYH01000003.1"/>
</dbReference>
<gene>
    <name evidence="6" type="ORF">SAMN05443428_103131</name>
</gene>
<dbReference type="InterPro" id="IPR046335">
    <property type="entry name" value="LacI/GalR-like_sensor"/>
</dbReference>
<keyword evidence="2" id="KW-0805">Transcription regulation</keyword>
<dbReference type="InterPro" id="IPR028082">
    <property type="entry name" value="Peripla_BP_I"/>
</dbReference>
<evidence type="ECO:0000256" key="3">
    <source>
        <dbReference type="ARBA" id="ARBA00023125"/>
    </source>
</evidence>
<dbReference type="InterPro" id="IPR000843">
    <property type="entry name" value="HTH_LacI"/>
</dbReference>
<evidence type="ECO:0000256" key="1">
    <source>
        <dbReference type="ARBA" id="ARBA00022491"/>
    </source>
</evidence>
<organism evidence="6 7">
    <name type="scientific">Caloramator quimbayensis</name>
    <dbReference type="NCBI Taxonomy" id="1147123"/>
    <lineage>
        <taxon>Bacteria</taxon>
        <taxon>Bacillati</taxon>
        <taxon>Bacillota</taxon>
        <taxon>Clostridia</taxon>
        <taxon>Eubacteriales</taxon>
        <taxon>Clostridiaceae</taxon>
        <taxon>Caloramator</taxon>
    </lineage>
</organism>
<evidence type="ECO:0000256" key="2">
    <source>
        <dbReference type="ARBA" id="ARBA00023015"/>
    </source>
</evidence>